<dbReference type="Proteomes" id="UP000565711">
    <property type="component" value="Unassembled WGS sequence"/>
</dbReference>
<feature type="region of interest" description="Disordered" evidence="1">
    <location>
        <begin position="1"/>
        <end position="22"/>
    </location>
</feature>
<reference evidence="2 3" key="1">
    <citation type="submission" date="2020-04" db="EMBL/GenBank/DDBJ databases">
        <title>MicrobeNet Type strains.</title>
        <authorList>
            <person name="Nicholson A.C."/>
        </authorList>
    </citation>
    <scope>NUCLEOTIDE SEQUENCE [LARGE SCALE GENOMIC DNA]</scope>
    <source>
        <strain evidence="2 3">JCM 12354</strain>
    </source>
</reference>
<sequence length="173" mass="18605">MNNREVTDSGPTAHHGQAPRPAALGLVRPSLSGRRAASYALEIQSHAQYLGYRWLYTLRPPTTTSDPVGYALALAAGLDAAAVITVSDAHIDYRPERIAAALNLITITPPRIWPVGATEPVALQPVPLHDCTFEPTQLDHDCAHQLWRTHRDCFPSCLARLAAGAALSAGEVD</sequence>
<organism evidence="2 3">
    <name type="scientific">Nocardia vermiculata</name>
    <dbReference type="NCBI Taxonomy" id="257274"/>
    <lineage>
        <taxon>Bacteria</taxon>
        <taxon>Bacillati</taxon>
        <taxon>Actinomycetota</taxon>
        <taxon>Actinomycetes</taxon>
        <taxon>Mycobacteriales</taxon>
        <taxon>Nocardiaceae</taxon>
        <taxon>Nocardia</taxon>
    </lineage>
</organism>
<name>A0A846Y4C5_9NOCA</name>
<gene>
    <name evidence="2" type="ORF">HGA08_26170</name>
</gene>
<protein>
    <submittedName>
        <fullName evidence="2">Uncharacterized protein</fullName>
    </submittedName>
</protein>
<evidence type="ECO:0000256" key="1">
    <source>
        <dbReference type="SAM" id="MobiDB-lite"/>
    </source>
</evidence>
<evidence type="ECO:0000313" key="3">
    <source>
        <dbReference type="Proteomes" id="UP000565711"/>
    </source>
</evidence>
<comment type="caution">
    <text evidence="2">The sequence shown here is derived from an EMBL/GenBank/DDBJ whole genome shotgun (WGS) entry which is preliminary data.</text>
</comment>
<accession>A0A846Y4C5</accession>
<proteinExistence type="predicted"/>
<evidence type="ECO:0000313" key="2">
    <source>
        <dbReference type="EMBL" id="NKY53687.1"/>
    </source>
</evidence>
<dbReference type="EMBL" id="JAAXOP010000019">
    <property type="protein sequence ID" value="NKY53687.1"/>
    <property type="molecule type" value="Genomic_DNA"/>
</dbReference>
<keyword evidence="3" id="KW-1185">Reference proteome</keyword>
<dbReference type="AlphaFoldDB" id="A0A846Y4C5"/>
<dbReference type="RefSeq" id="WP_067877434.1">
    <property type="nucleotide sequence ID" value="NZ_JAAXOP010000019.1"/>
</dbReference>